<dbReference type="Gene3D" id="3.80.10.10">
    <property type="entry name" value="Ribonuclease Inhibitor"/>
    <property type="match status" value="1"/>
</dbReference>
<keyword evidence="8" id="KW-0379">Hydroxylation</keyword>
<keyword evidence="3" id="KW-0964">Secreted</keyword>
<dbReference type="EMBL" id="PJQY01000584">
    <property type="protein sequence ID" value="PQQ09730.1"/>
    <property type="molecule type" value="Genomic_DNA"/>
</dbReference>
<dbReference type="InterPro" id="IPR051582">
    <property type="entry name" value="LRR_extensin-like_regulator"/>
</dbReference>
<dbReference type="InterPro" id="IPR032675">
    <property type="entry name" value="LRR_dom_sf"/>
</dbReference>
<evidence type="ECO:0000256" key="3">
    <source>
        <dbReference type="ARBA" id="ARBA00022525"/>
    </source>
</evidence>
<keyword evidence="11" id="KW-1185">Reference proteome</keyword>
<organism evidence="10 11">
    <name type="scientific">Prunus yedoensis var. nudiflora</name>
    <dbReference type="NCBI Taxonomy" id="2094558"/>
    <lineage>
        <taxon>Eukaryota</taxon>
        <taxon>Viridiplantae</taxon>
        <taxon>Streptophyta</taxon>
        <taxon>Embryophyta</taxon>
        <taxon>Tracheophyta</taxon>
        <taxon>Spermatophyta</taxon>
        <taxon>Magnoliopsida</taxon>
        <taxon>eudicotyledons</taxon>
        <taxon>Gunneridae</taxon>
        <taxon>Pentapetalae</taxon>
        <taxon>rosids</taxon>
        <taxon>fabids</taxon>
        <taxon>Rosales</taxon>
        <taxon>Rosaceae</taxon>
        <taxon>Amygdaloideae</taxon>
        <taxon>Amygdaleae</taxon>
        <taxon>Prunus</taxon>
    </lineage>
</organism>
<dbReference type="FunFam" id="3.80.10.10:FF:000224">
    <property type="entry name" value="Leucine-rich repeat extensin-like protein 1"/>
    <property type="match status" value="1"/>
</dbReference>
<dbReference type="Pfam" id="PF13855">
    <property type="entry name" value="LRR_8"/>
    <property type="match status" value="1"/>
</dbReference>
<evidence type="ECO:0000256" key="9">
    <source>
        <dbReference type="ARBA" id="ARBA00041871"/>
    </source>
</evidence>
<gene>
    <name evidence="10" type="ORF">Pyn_11232</name>
</gene>
<evidence type="ECO:0000256" key="7">
    <source>
        <dbReference type="ARBA" id="ARBA00023180"/>
    </source>
</evidence>
<dbReference type="FunFam" id="3.80.10.10:FF:000383">
    <property type="entry name" value="Leucine-rich repeat receptor protein kinase EMS1"/>
    <property type="match status" value="1"/>
</dbReference>
<evidence type="ECO:0000313" key="10">
    <source>
        <dbReference type="EMBL" id="PQQ09730.1"/>
    </source>
</evidence>
<comment type="caution">
    <text evidence="10">The sequence shown here is derived from an EMBL/GenBank/DDBJ whole genome shotgun (WGS) entry which is preliminary data.</text>
</comment>
<reference evidence="10 11" key="1">
    <citation type="submission" date="2018-02" db="EMBL/GenBank/DDBJ databases">
        <title>Draft genome of wild Prunus yedoensis var. nudiflora.</title>
        <authorList>
            <person name="Baek S."/>
            <person name="Kim J.-H."/>
            <person name="Choi K."/>
            <person name="Kim G.-B."/>
            <person name="Cho A."/>
            <person name="Jang H."/>
            <person name="Shin C.-H."/>
            <person name="Yu H.-J."/>
            <person name="Mun J.-H."/>
        </authorList>
    </citation>
    <scope>NUCLEOTIDE SEQUENCE [LARGE SCALE GENOMIC DNA]</scope>
    <source>
        <strain evidence="11">cv. Jeju island</strain>
        <tissue evidence="10">Leaf</tissue>
    </source>
</reference>
<evidence type="ECO:0000256" key="2">
    <source>
        <dbReference type="ARBA" id="ARBA00022512"/>
    </source>
</evidence>
<keyword evidence="4" id="KW-0433">Leucine-rich repeat</keyword>
<dbReference type="Proteomes" id="UP000250321">
    <property type="component" value="Unassembled WGS sequence"/>
</dbReference>
<accession>A0A314YTB9</accession>
<evidence type="ECO:0000256" key="4">
    <source>
        <dbReference type="ARBA" id="ARBA00022614"/>
    </source>
</evidence>
<evidence type="ECO:0000256" key="5">
    <source>
        <dbReference type="ARBA" id="ARBA00022729"/>
    </source>
</evidence>
<protein>
    <recommendedName>
        <fullName evidence="9">Cell wall hydroxyproline-rich glycoprotein</fullName>
    </recommendedName>
</protein>
<dbReference type="PANTHER" id="PTHR32093:SF158">
    <property type="entry name" value="LRR EXTENSIN-LIKE PROTEIN, PUTATIVE-RELATED"/>
    <property type="match status" value="1"/>
</dbReference>
<proteinExistence type="predicted"/>
<keyword evidence="6" id="KW-0677">Repeat</keyword>
<dbReference type="PANTHER" id="PTHR32093">
    <property type="entry name" value="LEUCINE-RICH REPEAT EXTENSIN-LIKE PROTEIN 3-RELATED"/>
    <property type="match status" value="1"/>
</dbReference>
<dbReference type="OrthoDB" id="676979at2759"/>
<keyword evidence="5" id="KW-0732">Signal</keyword>
<evidence type="ECO:0000256" key="1">
    <source>
        <dbReference type="ARBA" id="ARBA00004191"/>
    </source>
</evidence>
<keyword evidence="7" id="KW-0325">Glycoprotein</keyword>
<dbReference type="STRING" id="2094558.A0A314YTB9"/>
<dbReference type="InterPro" id="IPR001611">
    <property type="entry name" value="Leu-rich_rpt"/>
</dbReference>
<keyword evidence="2" id="KW-0134">Cell wall</keyword>
<evidence type="ECO:0000256" key="6">
    <source>
        <dbReference type="ARBA" id="ARBA00022737"/>
    </source>
</evidence>
<dbReference type="SUPFAM" id="SSF52058">
    <property type="entry name" value="L domain-like"/>
    <property type="match status" value="1"/>
</dbReference>
<dbReference type="Pfam" id="PF00560">
    <property type="entry name" value="LRR_1"/>
    <property type="match status" value="2"/>
</dbReference>
<comment type="subcellular location">
    <subcellularLocation>
        <location evidence="1">Secreted</location>
        <location evidence="1">Cell wall</location>
    </subcellularLocation>
</comment>
<dbReference type="AlphaFoldDB" id="A0A314YTB9"/>
<evidence type="ECO:0000256" key="8">
    <source>
        <dbReference type="ARBA" id="ARBA00023278"/>
    </source>
</evidence>
<evidence type="ECO:0000313" key="11">
    <source>
        <dbReference type="Proteomes" id="UP000250321"/>
    </source>
</evidence>
<sequence length="301" mass="33226">MYSDPLKTTENWVGANVCAYTGVFCASALDDPQLEVVAGIDINHADIAGYLPTELGMLSDIAVFHINTNRFCGIIPKSFARLTLLHELDVSNNRFVGSFPEVVLQIPNLKYLDLRFNDFEGKLPPELFNKELDALFLNNNRFTSTIPDTLGNSPISVLVVANNHLEGCIPNSIGKMVNNLNEAIFSHNKFAGCLPPEIGYLSNVTVFDVSSNTLSGPLSKTFKGLEKVEELNIAHNMLTGFVPESLCKLPTWAILRFPTTTSTARIKNVCHLLGRTHVLMTQATAYQIGLSRSQQNNVKLW</sequence>
<name>A0A314YTB9_PRUYE</name>